<keyword evidence="7" id="KW-1185">Reference proteome</keyword>
<feature type="transmembrane region" description="Helical" evidence="4">
    <location>
        <begin position="57"/>
        <end position="73"/>
    </location>
</feature>
<dbReference type="NCBIfam" id="TIGR00254">
    <property type="entry name" value="GGDEF"/>
    <property type="match status" value="1"/>
</dbReference>
<proteinExistence type="predicted"/>
<feature type="transmembrane region" description="Helical" evidence="4">
    <location>
        <begin position="154"/>
        <end position="175"/>
    </location>
</feature>
<dbReference type="EC" id="2.7.7.65" evidence="2"/>
<keyword evidence="4" id="KW-1133">Transmembrane helix</keyword>
<dbReference type="InterPro" id="IPR000160">
    <property type="entry name" value="GGDEF_dom"/>
</dbReference>
<feature type="transmembrane region" description="Helical" evidence="4">
    <location>
        <begin position="226"/>
        <end position="244"/>
    </location>
</feature>
<dbReference type="GO" id="GO:1902201">
    <property type="term" value="P:negative regulation of bacterial-type flagellum-dependent cell motility"/>
    <property type="evidence" value="ECO:0007669"/>
    <property type="project" value="TreeGrafter"/>
</dbReference>
<dbReference type="InterPro" id="IPR043128">
    <property type="entry name" value="Rev_trsase/Diguanyl_cyclase"/>
</dbReference>
<dbReference type="InterPro" id="IPR029787">
    <property type="entry name" value="Nucleotide_cyclase"/>
</dbReference>
<feature type="transmembrane region" description="Helical" evidence="4">
    <location>
        <begin position="12"/>
        <end position="37"/>
    </location>
</feature>
<dbReference type="SMART" id="SM00267">
    <property type="entry name" value="GGDEF"/>
    <property type="match status" value="1"/>
</dbReference>
<evidence type="ECO:0000256" key="2">
    <source>
        <dbReference type="ARBA" id="ARBA00012528"/>
    </source>
</evidence>
<feature type="transmembrane region" description="Helical" evidence="4">
    <location>
        <begin position="256"/>
        <end position="278"/>
    </location>
</feature>
<dbReference type="Pfam" id="PF00990">
    <property type="entry name" value="GGDEF"/>
    <property type="match status" value="1"/>
</dbReference>
<feature type="transmembrane region" description="Helical" evidence="4">
    <location>
        <begin position="187"/>
        <end position="214"/>
    </location>
</feature>
<comment type="catalytic activity">
    <reaction evidence="3">
        <text>2 GTP = 3',3'-c-di-GMP + 2 diphosphate</text>
        <dbReference type="Rhea" id="RHEA:24898"/>
        <dbReference type="ChEBI" id="CHEBI:33019"/>
        <dbReference type="ChEBI" id="CHEBI:37565"/>
        <dbReference type="ChEBI" id="CHEBI:58805"/>
        <dbReference type="EC" id="2.7.7.65"/>
    </reaction>
</comment>
<dbReference type="AlphaFoldDB" id="A0A7G9QSG4"/>
<name>A0A7G9QSG4_9GAMM</name>
<gene>
    <name evidence="6" type="ORF">H9L17_14120</name>
</gene>
<dbReference type="CDD" id="cd01949">
    <property type="entry name" value="GGDEF"/>
    <property type="match status" value="1"/>
</dbReference>
<evidence type="ECO:0000313" key="6">
    <source>
        <dbReference type="EMBL" id="QNN46289.1"/>
    </source>
</evidence>
<sequence>MTIDGIRFNAVVVRSFIVFSQAVGWLLVLVSLAMLLAWGSGVEPLRGVLRQDDCMRAGAAVGFLLAGAALLLGRTRPRAGFLLSLLLALFGAVELLQYALGMDGPGWRWLEGRLPEWADRPSGRTTELAALAFVLLGAVGMAVALKRAVWLREACAIAVIVIAMAASASYGLVLAGDSANLLRRLPVMTAGALLLLVLGWMASAPTTGLTRIAVADSPGGAFARRLILPALLLPVLLTFFFKMVQSQLGMSESLALSLAAVTDGGVVAAMILWVAFLLDRSERQRRVVLALSRDANADGLTGLANRRAFDAALAGILRDRGAVALLMIDLDRFKSFNDEFGHLVGDGILRETGQLLRAEVRPRDLVARYGGEEFAILLPDSDALRAERVGQRIVAAFRGYGWVQRPVTVSVGGAVARPGDTPETLLRRADAALYRSKEAGRDRCTFDDWLPDFPSASA</sequence>
<evidence type="ECO:0000256" key="4">
    <source>
        <dbReference type="SAM" id="Phobius"/>
    </source>
</evidence>
<dbReference type="SUPFAM" id="SSF55073">
    <property type="entry name" value="Nucleotide cyclase"/>
    <property type="match status" value="1"/>
</dbReference>
<dbReference type="InterPro" id="IPR050469">
    <property type="entry name" value="Diguanylate_Cyclase"/>
</dbReference>
<comment type="cofactor">
    <cofactor evidence="1">
        <name>Mg(2+)</name>
        <dbReference type="ChEBI" id="CHEBI:18420"/>
    </cofactor>
</comment>
<evidence type="ECO:0000256" key="3">
    <source>
        <dbReference type="ARBA" id="ARBA00034247"/>
    </source>
</evidence>
<keyword evidence="4" id="KW-0812">Transmembrane</keyword>
<dbReference type="GO" id="GO:0052621">
    <property type="term" value="F:diguanylate cyclase activity"/>
    <property type="evidence" value="ECO:0007669"/>
    <property type="project" value="UniProtKB-EC"/>
</dbReference>
<evidence type="ECO:0000259" key="5">
    <source>
        <dbReference type="PROSITE" id="PS50887"/>
    </source>
</evidence>
<dbReference type="PROSITE" id="PS50887">
    <property type="entry name" value="GGDEF"/>
    <property type="match status" value="1"/>
</dbReference>
<reference evidence="6 7" key="1">
    <citation type="submission" date="2020-08" db="EMBL/GenBank/DDBJ databases">
        <title>Genome sequence of Thermomonas brevis KACC 16975T.</title>
        <authorList>
            <person name="Hyun D.-W."/>
            <person name="Bae J.-W."/>
        </authorList>
    </citation>
    <scope>NUCLEOTIDE SEQUENCE [LARGE SCALE GENOMIC DNA]</scope>
    <source>
        <strain evidence="6 7">KACC 16975</strain>
    </source>
</reference>
<dbReference type="EMBL" id="CP060711">
    <property type="protein sequence ID" value="QNN46289.1"/>
    <property type="molecule type" value="Genomic_DNA"/>
</dbReference>
<protein>
    <recommendedName>
        <fullName evidence="2">diguanylate cyclase</fullName>
        <ecNumber evidence="2">2.7.7.65</ecNumber>
    </recommendedName>
</protein>
<organism evidence="6 7">
    <name type="scientific">Thermomonas brevis</name>
    <dbReference type="NCBI Taxonomy" id="215691"/>
    <lineage>
        <taxon>Bacteria</taxon>
        <taxon>Pseudomonadati</taxon>
        <taxon>Pseudomonadota</taxon>
        <taxon>Gammaproteobacteria</taxon>
        <taxon>Lysobacterales</taxon>
        <taxon>Lysobacteraceae</taxon>
        <taxon>Thermomonas</taxon>
    </lineage>
</organism>
<evidence type="ECO:0000256" key="1">
    <source>
        <dbReference type="ARBA" id="ARBA00001946"/>
    </source>
</evidence>
<keyword evidence="4" id="KW-0472">Membrane</keyword>
<dbReference type="PANTHER" id="PTHR45138">
    <property type="entry name" value="REGULATORY COMPONENTS OF SENSORY TRANSDUCTION SYSTEM"/>
    <property type="match status" value="1"/>
</dbReference>
<feature type="transmembrane region" description="Helical" evidence="4">
    <location>
        <begin position="80"/>
        <end position="100"/>
    </location>
</feature>
<dbReference type="Gene3D" id="3.30.70.270">
    <property type="match status" value="1"/>
</dbReference>
<feature type="domain" description="GGDEF" evidence="5">
    <location>
        <begin position="321"/>
        <end position="449"/>
    </location>
</feature>
<accession>A0A7G9QSG4</accession>
<dbReference type="GO" id="GO:0043709">
    <property type="term" value="P:cell adhesion involved in single-species biofilm formation"/>
    <property type="evidence" value="ECO:0007669"/>
    <property type="project" value="TreeGrafter"/>
</dbReference>
<dbReference type="Proteomes" id="UP000515977">
    <property type="component" value="Chromosome"/>
</dbReference>
<feature type="transmembrane region" description="Helical" evidence="4">
    <location>
        <begin position="128"/>
        <end position="145"/>
    </location>
</feature>
<dbReference type="RefSeq" id="WP_187570051.1">
    <property type="nucleotide sequence ID" value="NZ_CP060711.1"/>
</dbReference>
<dbReference type="FunFam" id="3.30.70.270:FF:000001">
    <property type="entry name" value="Diguanylate cyclase domain protein"/>
    <property type="match status" value="1"/>
</dbReference>
<evidence type="ECO:0000313" key="7">
    <source>
        <dbReference type="Proteomes" id="UP000515977"/>
    </source>
</evidence>
<dbReference type="PANTHER" id="PTHR45138:SF9">
    <property type="entry name" value="DIGUANYLATE CYCLASE DGCM-RELATED"/>
    <property type="match status" value="1"/>
</dbReference>
<dbReference type="KEGG" id="tbv:H9L17_14120"/>
<dbReference type="GO" id="GO:0005886">
    <property type="term" value="C:plasma membrane"/>
    <property type="evidence" value="ECO:0007669"/>
    <property type="project" value="TreeGrafter"/>
</dbReference>